<comment type="caution">
    <text evidence="3">The sequence shown here is derived from an EMBL/GenBank/DDBJ whole genome shotgun (WGS) entry which is preliminary data.</text>
</comment>
<dbReference type="SUPFAM" id="SSF52980">
    <property type="entry name" value="Restriction endonuclease-like"/>
    <property type="match status" value="1"/>
</dbReference>
<feature type="compositionally biased region" description="Basic and acidic residues" evidence="1">
    <location>
        <begin position="27"/>
        <end position="37"/>
    </location>
</feature>
<dbReference type="EMBL" id="JAHGAW010000013">
    <property type="protein sequence ID" value="MBT2188918.1"/>
    <property type="molecule type" value="Genomic_DNA"/>
</dbReference>
<organism evidence="3 4">
    <name type="scientific">Sphingobium nicotianae</name>
    <dbReference type="NCBI Taxonomy" id="2782607"/>
    <lineage>
        <taxon>Bacteria</taxon>
        <taxon>Pseudomonadati</taxon>
        <taxon>Pseudomonadota</taxon>
        <taxon>Alphaproteobacteria</taxon>
        <taxon>Sphingomonadales</taxon>
        <taxon>Sphingomonadaceae</taxon>
        <taxon>Sphingobium</taxon>
    </lineage>
</organism>
<keyword evidence="4" id="KW-1185">Reference proteome</keyword>
<feature type="region of interest" description="Disordered" evidence="1">
    <location>
        <begin position="1"/>
        <end position="40"/>
    </location>
</feature>
<evidence type="ECO:0000313" key="4">
    <source>
        <dbReference type="Proteomes" id="UP001138757"/>
    </source>
</evidence>
<dbReference type="Gene3D" id="3.40.960.10">
    <property type="entry name" value="VSR Endonuclease"/>
    <property type="match status" value="1"/>
</dbReference>
<evidence type="ECO:0000313" key="3">
    <source>
        <dbReference type="EMBL" id="MBT2188918.1"/>
    </source>
</evidence>
<evidence type="ECO:0000259" key="2">
    <source>
        <dbReference type="Pfam" id="PF04480"/>
    </source>
</evidence>
<accession>A0A9X1DFI9</accession>
<dbReference type="Proteomes" id="UP001138757">
    <property type="component" value="Unassembled WGS sequence"/>
</dbReference>
<evidence type="ECO:0000256" key="1">
    <source>
        <dbReference type="SAM" id="MobiDB-lite"/>
    </source>
</evidence>
<sequence>MREDLPDAPPPAGGRGPGGGQRTFRSRNTDRAQDLRNDASPPERLLWQSLKARQLGGHKFSRQIPIGPFFADFLCREHKLVVELDGTSHDVRQDEDAQRDIYLVVRGYRVLRFQNADVMANLEGVLLSILQALDLPTPQPPPACGRGREDP</sequence>
<dbReference type="CDD" id="cd01038">
    <property type="entry name" value="Endonuclease_DUF559"/>
    <property type="match status" value="1"/>
</dbReference>
<gene>
    <name evidence="3" type="ORF">KK488_18390</name>
</gene>
<dbReference type="InterPro" id="IPR047216">
    <property type="entry name" value="Endonuclease_DUF559_bact"/>
</dbReference>
<protein>
    <submittedName>
        <fullName evidence="3">DUF559 domain-containing protein</fullName>
    </submittedName>
</protein>
<feature type="domain" description="DUF559" evidence="2">
    <location>
        <begin position="27"/>
        <end position="133"/>
    </location>
</feature>
<name>A0A9X1DFI9_9SPHN</name>
<dbReference type="Pfam" id="PF04480">
    <property type="entry name" value="DUF559"/>
    <property type="match status" value="1"/>
</dbReference>
<dbReference type="PANTHER" id="PTHR38590:SF1">
    <property type="entry name" value="BLL0828 PROTEIN"/>
    <property type="match status" value="1"/>
</dbReference>
<proteinExistence type="predicted"/>
<dbReference type="InterPro" id="IPR007569">
    <property type="entry name" value="DUF559"/>
</dbReference>
<dbReference type="InterPro" id="IPR011335">
    <property type="entry name" value="Restrct_endonuc-II-like"/>
</dbReference>
<dbReference type="PANTHER" id="PTHR38590">
    <property type="entry name" value="BLL0828 PROTEIN"/>
    <property type="match status" value="1"/>
</dbReference>
<dbReference type="AlphaFoldDB" id="A0A9X1DFI9"/>
<reference evidence="3" key="1">
    <citation type="submission" date="2021-05" db="EMBL/GenBank/DDBJ databases">
        <title>Genome of Sphingobium sp. strain.</title>
        <authorList>
            <person name="Fan R."/>
        </authorList>
    </citation>
    <scope>NUCLEOTIDE SEQUENCE</scope>
    <source>
        <strain evidence="3">H33</strain>
    </source>
</reference>